<name>A0A5C3LZH5_9AGAR</name>
<accession>A0A5C3LZH5</accession>
<dbReference type="AlphaFoldDB" id="A0A5C3LZH5"/>
<evidence type="ECO:0000313" key="1">
    <source>
        <dbReference type="EMBL" id="TFK37813.1"/>
    </source>
</evidence>
<proteinExistence type="predicted"/>
<organism evidence="1 2">
    <name type="scientific">Crucibulum laeve</name>
    <dbReference type="NCBI Taxonomy" id="68775"/>
    <lineage>
        <taxon>Eukaryota</taxon>
        <taxon>Fungi</taxon>
        <taxon>Dikarya</taxon>
        <taxon>Basidiomycota</taxon>
        <taxon>Agaricomycotina</taxon>
        <taxon>Agaricomycetes</taxon>
        <taxon>Agaricomycetidae</taxon>
        <taxon>Agaricales</taxon>
        <taxon>Agaricineae</taxon>
        <taxon>Nidulariaceae</taxon>
        <taxon>Crucibulum</taxon>
    </lineage>
</organism>
<dbReference type="EMBL" id="ML213606">
    <property type="protein sequence ID" value="TFK37813.1"/>
    <property type="molecule type" value="Genomic_DNA"/>
</dbReference>
<sequence length="105" mass="11819">MDIDADKAVQLEAEATEASEAEEGNDGRLIHDQAVVKTLWAQAIDIMEERNIVIDSEEEAMALTLFPWVAGLAWCVHDSPTLKEKFDKLVSEHPEHYDDPKQTLD</sequence>
<dbReference type="Proteomes" id="UP000308652">
    <property type="component" value="Unassembled WGS sequence"/>
</dbReference>
<dbReference type="OrthoDB" id="3050260at2759"/>
<evidence type="ECO:0000313" key="2">
    <source>
        <dbReference type="Proteomes" id="UP000308652"/>
    </source>
</evidence>
<reference evidence="1 2" key="1">
    <citation type="journal article" date="2019" name="Nat. Ecol. Evol.">
        <title>Megaphylogeny resolves global patterns of mushroom evolution.</title>
        <authorList>
            <person name="Varga T."/>
            <person name="Krizsan K."/>
            <person name="Foldi C."/>
            <person name="Dima B."/>
            <person name="Sanchez-Garcia M."/>
            <person name="Sanchez-Ramirez S."/>
            <person name="Szollosi G.J."/>
            <person name="Szarkandi J.G."/>
            <person name="Papp V."/>
            <person name="Albert L."/>
            <person name="Andreopoulos W."/>
            <person name="Angelini C."/>
            <person name="Antonin V."/>
            <person name="Barry K.W."/>
            <person name="Bougher N.L."/>
            <person name="Buchanan P."/>
            <person name="Buyck B."/>
            <person name="Bense V."/>
            <person name="Catcheside P."/>
            <person name="Chovatia M."/>
            <person name="Cooper J."/>
            <person name="Damon W."/>
            <person name="Desjardin D."/>
            <person name="Finy P."/>
            <person name="Geml J."/>
            <person name="Haridas S."/>
            <person name="Hughes K."/>
            <person name="Justo A."/>
            <person name="Karasinski D."/>
            <person name="Kautmanova I."/>
            <person name="Kiss B."/>
            <person name="Kocsube S."/>
            <person name="Kotiranta H."/>
            <person name="LaButti K.M."/>
            <person name="Lechner B.E."/>
            <person name="Liimatainen K."/>
            <person name="Lipzen A."/>
            <person name="Lukacs Z."/>
            <person name="Mihaltcheva S."/>
            <person name="Morgado L.N."/>
            <person name="Niskanen T."/>
            <person name="Noordeloos M.E."/>
            <person name="Ohm R.A."/>
            <person name="Ortiz-Santana B."/>
            <person name="Ovrebo C."/>
            <person name="Racz N."/>
            <person name="Riley R."/>
            <person name="Savchenko A."/>
            <person name="Shiryaev A."/>
            <person name="Soop K."/>
            <person name="Spirin V."/>
            <person name="Szebenyi C."/>
            <person name="Tomsovsky M."/>
            <person name="Tulloss R.E."/>
            <person name="Uehling J."/>
            <person name="Grigoriev I.V."/>
            <person name="Vagvolgyi C."/>
            <person name="Papp T."/>
            <person name="Martin F.M."/>
            <person name="Miettinen O."/>
            <person name="Hibbett D.S."/>
            <person name="Nagy L.G."/>
        </authorList>
    </citation>
    <scope>NUCLEOTIDE SEQUENCE [LARGE SCALE GENOMIC DNA]</scope>
    <source>
        <strain evidence="1 2">CBS 166.37</strain>
    </source>
</reference>
<keyword evidence="2" id="KW-1185">Reference proteome</keyword>
<protein>
    <submittedName>
        <fullName evidence="1">Uncharacterized protein</fullName>
    </submittedName>
</protein>
<gene>
    <name evidence="1" type="ORF">BDQ12DRAFT_607246</name>
</gene>